<gene>
    <name evidence="1" type="ORF">BKD09_39610</name>
</gene>
<proteinExistence type="predicted"/>
<reference evidence="1 2" key="1">
    <citation type="submission" date="2016-11" db="EMBL/GenBank/DDBJ databases">
        <title>Complete Genome Sequence of Bradyrhizobium sp. strain J5, an isolated from soybean nodule in Hokkaido.</title>
        <authorList>
            <person name="Kanehara K."/>
        </authorList>
    </citation>
    <scope>NUCLEOTIDE SEQUENCE [LARGE SCALE GENOMIC DNA]</scope>
    <source>
        <strain evidence="1 2">J5</strain>
    </source>
</reference>
<accession>A0A1L3FMF0</accession>
<dbReference type="EMBL" id="CP017637">
    <property type="protein sequence ID" value="APG14484.1"/>
    <property type="molecule type" value="Genomic_DNA"/>
</dbReference>
<sequence>MRYVLGLKEDYKRQKRYMPEEIVAKPAVGRMSWSRRAKHVQAIGQIGVGPFVDEEFLEV</sequence>
<name>A0A1L3FMF0_BRAJP</name>
<protein>
    <submittedName>
        <fullName evidence="1">Uncharacterized protein</fullName>
    </submittedName>
</protein>
<evidence type="ECO:0000313" key="1">
    <source>
        <dbReference type="EMBL" id="APG14484.1"/>
    </source>
</evidence>
<dbReference type="AlphaFoldDB" id="A0A1L3FMF0"/>
<evidence type="ECO:0000313" key="2">
    <source>
        <dbReference type="Proteomes" id="UP000181962"/>
    </source>
</evidence>
<organism evidence="1 2">
    <name type="scientific">Bradyrhizobium japonicum</name>
    <dbReference type="NCBI Taxonomy" id="375"/>
    <lineage>
        <taxon>Bacteria</taxon>
        <taxon>Pseudomonadati</taxon>
        <taxon>Pseudomonadota</taxon>
        <taxon>Alphaproteobacteria</taxon>
        <taxon>Hyphomicrobiales</taxon>
        <taxon>Nitrobacteraceae</taxon>
        <taxon>Bradyrhizobium</taxon>
    </lineage>
</organism>
<dbReference type="Proteomes" id="UP000181962">
    <property type="component" value="Chromosome"/>
</dbReference>